<dbReference type="PANTHER" id="PTHR39649:SF1">
    <property type="entry name" value="LARGE RIBOSOMAL SUBUNIT PROTEIN EL40"/>
    <property type="match status" value="1"/>
</dbReference>
<dbReference type="EMBL" id="LFWV01000006">
    <property type="protein sequence ID" value="KON32281.1"/>
    <property type="molecule type" value="Genomic_DNA"/>
</dbReference>
<organism evidence="5 6">
    <name type="scientific">miscellaneous Crenarchaeota group-1 archaeon SG8-32-3</name>
    <dbReference type="NCBI Taxonomy" id="1685125"/>
    <lineage>
        <taxon>Archaea</taxon>
        <taxon>Candidatus Bathyarchaeota</taxon>
        <taxon>MCG-1</taxon>
    </lineage>
</organism>
<dbReference type="GO" id="GO:0003735">
    <property type="term" value="F:structural constituent of ribosome"/>
    <property type="evidence" value="ECO:0007669"/>
    <property type="project" value="InterPro"/>
</dbReference>
<evidence type="ECO:0000256" key="1">
    <source>
        <dbReference type="ARBA" id="ARBA00022980"/>
    </source>
</evidence>
<accession>A0A0M0BVS3</accession>
<evidence type="ECO:0000313" key="5">
    <source>
        <dbReference type="EMBL" id="KON32281.1"/>
    </source>
</evidence>
<dbReference type="AlphaFoldDB" id="A0A0M0BVS3"/>
<sequence length="53" mass="6218">MPILDPIKKSIAQKHRLHMKICRDCGVRNAATASKCRKCKSKNLRWKKRELVK</sequence>
<evidence type="ECO:0000256" key="3">
    <source>
        <dbReference type="ARBA" id="ARBA00035355"/>
    </source>
</evidence>
<dbReference type="InterPro" id="IPR001975">
    <property type="entry name" value="Ribosomal_eL40_dom"/>
</dbReference>
<dbReference type="InterPro" id="IPR011332">
    <property type="entry name" value="Ribosomal_zn-bd"/>
</dbReference>
<keyword evidence="1 5" id="KW-0689">Ribosomal protein</keyword>
<comment type="caution">
    <text evidence="5">The sequence shown here is derived from an EMBL/GenBank/DDBJ whole genome shotgun (WGS) entry which is preliminary data.</text>
</comment>
<dbReference type="SUPFAM" id="SSF57829">
    <property type="entry name" value="Zn-binding ribosomal proteins"/>
    <property type="match status" value="1"/>
</dbReference>
<dbReference type="Gene3D" id="4.10.1060.50">
    <property type="match status" value="1"/>
</dbReference>
<reference evidence="6" key="1">
    <citation type="submission" date="2015-06" db="EMBL/GenBank/DDBJ databases">
        <title>New insights into the roles of widespread benthic archaea in carbon and nitrogen cycling.</title>
        <authorList>
            <person name="Lazar C.S."/>
            <person name="Baker B.J."/>
            <person name="Seitz K.W."/>
            <person name="Hyde A.S."/>
            <person name="Dick G.J."/>
            <person name="Hinrichs K.-U."/>
            <person name="Teske A.P."/>
        </authorList>
    </citation>
    <scope>NUCLEOTIDE SEQUENCE [LARGE SCALE GENOMIC DNA]</scope>
</reference>
<dbReference type="Pfam" id="PF01020">
    <property type="entry name" value="Ribosomal_L40e"/>
    <property type="match status" value="1"/>
</dbReference>
<protein>
    <recommendedName>
        <fullName evidence="3">50S ribosomal protein L40e</fullName>
    </recommendedName>
</protein>
<dbReference type="NCBIfam" id="NF003161">
    <property type="entry name" value="PRK04136.1"/>
    <property type="match status" value="1"/>
</dbReference>
<gene>
    <name evidence="5" type="ORF">AC478_00695</name>
</gene>
<proteinExistence type="predicted"/>
<dbReference type="InterPro" id="IPR023657">
    <property type="entry name" value="Ribosomal_eL40_arc"/>
</dbReference>
<dbReference type="Proteomes" id="UP000054016">
    <property type="component" value="Unassembled WGS sequence"/>
</dbReference>
<evidence type="ECO:0000256" key="2">
    <source>
        <dbReference type="ARBA" id="ARBA00023274"/>
    </source>
</evidence>
<evidence type="ECO:0000259" key="4">
    <source>
        <dbReference type="SMART" id="SM01377"/>
    </source>
</evidence>
<feature type="domain" description="Large ribosomal subunit protein eL40" evidence="4">
    <location>
        <begin position="3"/>
        <end position="51"/>
    </location>
</feature>
<dbReference type="PANTHER" id="PTHR39649">
    <property type="entry name" value="50S RIBOSOMAL PROTEIN L40E"/>
    <property type="match status" value="1"/>
</dbReference>
<dbReference type="GO" id="GO:0005840">
    <property type="term" value="C:ribosome"/>
    <property type="evidence" value="ECO:0007669"/>
    <property type="project" value="UniProtKB-KW"/>
</dbReference>
<dbReference type="GO" id="GO:1990904">
    <property type="term" value="C:ribonucleoprotein complex"/>
    <property type="evidence" value="ECO:0007669"/>
    <property type="project" value="UniProtKB-KW"/>
</dbReference>
<dbReference type="SMART" id="SM01377">
    <property type="entry name" value="Ribosomal_L40e"/>
    <property type="match status" value="1"/>
</dbReference>
<name>A0A0M0BVS3_9ARCH</name>
<evidence type="ECO:0000313" key="6">
    <source>
        <dbReference type="Proteomes" id="UP000054016"/>
    </source>
</evidence>
<dbReference type="GO" id="GO:0006412">
    <property type="term" value="P:translation"/>
    <property type="evidence" value="ECO:0007669"/>
    <property type="project" value="InterPro"/>
</dbReference>
<dbReference type="InterPro" id="IPR038587">
    <property type="entry name" value="Ribosomal_eL40_sf"/>
</dbReference>
<keyword evidence="2" id="KW-0687">Ribonucleoprotein</keyword>